<dbReference type="STRING" id="179408.Osc7112_6098"/>
<organism evidence="1 2">
    <name type="scientific">Phormidium nigroviride PCC 7112</name>
    <dbReference type="NCBI Taxonomy" id="179408"/>
    <lineage>
        <taxon>Bacteria</taxon>
        <taxon>Bacillati</taxon>
        <taxon>Cyanobacteriota</taxon>
        <taxon>Cyanophyceae</taxon>
        <taxon>Oscillatoriophycideae</taxon>
        <taxon>Oscillatoriales</taxon>
        <taxon>Oscillatoriaceae</taxon>
        <taxon>Phormidium</taxon>
    </lineage>
</organism>
<evidence type="ECO:0000313" key="2">
    <source>
        <dbReference type="Proteomes" id="UP000010478"/>
    </source>
</evidence>
<keyword evidence="2" id="KW-1185">Reference proteome</keyword>
<protein>
    <submittedName>
        <fullName evidence="1">Uncharacterized protein</fullName>
    </submittedName>
</protein>
<dbReference type="KEGG" id="oni:Osc7112_6098"/>
<accession>K9VQR1</accession>
<evidence type="ECO:0000313" key="1">
    <source>
        <dbReference type="EMBL" id="AFZ10286.1"/>
    </source>
</evidence>
<dbReference type="Proteomes" id="UP000010478">
    <property type="component" value="Chromosome"/>
</dbReference>
<dbReference type="PATRIC" id="fig|179408.3.peg.7592"/>
<reference evidence="1 2" key="1">
    <citation type="submission" date="2012-05" db="EMBL/GenBank/DDBJ databases">
        <title>Finished chromosome of genome of Oscillatoria sp. PCC 7112.</title>
        <authorList>
            <consortium name="US DOE Joint Genome Institute"/>
            <person name="Gugger M."/>
            <person name="Coursin T."/>
            <person name="Rippka R."/>
            <person name="Tandeau De Marsac N."/>
            <person name="Huntemann M."/>
            <person name="Wei C.-L."/>
            <person name="Han J."/>
            <person name="Detter J.C."/>
            <person name="Han C."/>
            <person name="Tapia R."/>
            <person name="Davenport K."/>
            <person name="Daligault H."/>
            <person name="Erkkila T."/>
            <person name="Gu W."/>
            <person name="Munk A.C.C."/>
            <person name="Teshima H."/>
            <person name="Xu Y."/>
            <person name="Chain P."/>
            <person name="Chen A."/>
            <person name="Krypides N."/>
            <person name="Mavromatis K."/>
            <person name="Markowitz V."/>
            <person name="Szeto E."/>
            <person name="Ivanova N."/>
            <person name="Mikhailova N."/>
            <person name="Ovchinnikova G."/>
            <person name="Pagani I."/>
            <person name="Pati A."/>
            <person name="Goodwin L."/>
            <person name="Peters L."/>
            <person name="Pitluck S."/>
            <person name="Woyke T."/>
            <person name="Kerfeld C."/>
        </authorList>
    </citation>
    <scope>NUCLEOTIDE SEQUENCE [LARGE SCALE GENOMIC DNA]</scope>
    <source>
        <strain evidence="1 2">PCC 7112</strain>
    </source>
</reference>
<sequence length="84" mass="9031">MASSQPLKGIELIDCAKANAQQGIATAAKFCGYGGDLNTFERELKQACQDIGVEVKELNDLITNQQMMKQGMGIEIAPDTPSEL</sequence>
<proteinExistence type="predicted"/>
<dbReference type="EMBL" id="CP003614">
    <property type="protein sequence ID" value="AFZ10286.1"/>
    <property type="molecule type" value="Genomic_DNA"/>
</dbReference>
<gene>
    <name evidence="1" type="ORF">Osc7112_6098</name>
</gene>
<name>K9VQR1_9CYAN</name>
<dbReference type="RefSeq" id="WP_015179485.1">
    <property type="nucleotide sequence ID" value="NC_019729.1"/>
</dbReference>
<dbReference type="HOGENOM" id="CLU_169520_0_0_3"/>
<dbReference type="OrthoDB" id="466434at2"/>
<dbReference type="eggNOG" id="ENOG5032YTC">
    <property type="taxonomic scope" value="Bacteria"/>
</dbReference>
<dbReference type="AlphaFoldDB" id="K9VQR1"/>